<accession>A0A7W8LNA8</accession>
<proteinExistence type="predicted"/>
<dbReference type="EMBL" id="JACHFQ010000011">
    <property type="protein sequence ID" value="MBB5227416.1"/>
    <property type="molecule type" value="Genomic_DNA"/>
</dbReference>
<evidence type="ECO:0000313" key="1">
    <source>
        <dbReference type="EMBL" id="MBB5227416.1"/>
    </source>
</evidence>
<sequence length="245" mass="27621">METGKDTIEKIESLVKDSFLVNVDGITYSARDLKAVRDEPTCQPLSLNSLQGLADYINHEFKPDAGKNTYFLSIIDETKIAVYSNILGKNRKREALAVCELRGDLREYPFDRFLSQEDFIIKIQSLFGTTDDKDYLLSYAGAVRDDTEVNSTDDGITQSVTIKSGISGALVKESKTKPIVTLKPYRTFREVEQVESAYLFRVRKGAAPEFALFEADGGAWKLTAVERIKSWLREHIDDKDFVILA</sequence>
<protein>
    <recommendedName>
        <fullName evidence="3">Phage protein</fullName>
    </recommendedName>
</protein>
<reference evidence="1 2" key="1">
    <citation type="submission" date="2020-08" db="EMBL/GenBank/DDBJ databases">
        <title>Genomic Encyclopedia of Type Strains, Phase IV (KMG-IV): sequencing the most valuable type-strain genomes for metagenomic binning, comparative biology and taxonomic classification.</title>
        <authorList>
            <person name="Goeker M."/>
        </authorList>
    </citation>
    <scope>NUCLEOTIDE SEQUENCE [LARGE SCALE GENOMIC DNA]</scope>
    <source>
        <strain evidence="1 2">DSM 103462</strain>
    </source>
</reference>
<evidence type="ECO:0008006" key="3">
    <source>
        <dbReference type="Google" id="ProtNLM"/>
    </source>
</evidence>
<dbReference type="AlphaFoldDB" id="A0A7W8LNA8"/>
<gene>
    <name evidence="1" type="ORF">HNP76_002816</name>
</gene>
<evidence type="ECO:0000313" key="2">
    <source>
        <dbReference type="Proteomes" id="UP000518887"/>
    </source>
</evidence>
<organism evidence="1 2">
    <name type="scientific">Treponema ruminis</name>
    <dbReference type="NCBI Taxonomy" id="744515"/>
    <lineage>
        <taxon>Bacteria</taxon>
        <taxon>Pseudomonadati</taxon>
        <taxon>Spirochaetota</taxon>
        <taxon>Spirochaetia</taxon>
        <taxon>Spirochaetales</taxon>
        <taxon>Treponemataceae</taxon>
        <taxon>Treponema</taxon>
    </lineage>
</organism>
<keyword evidence="2" id="KW-1185">Reference proteome</keyword>
<dbReference type="Proteomes" id="UP000518887">
    <property type="component" value="Unassembled WGS sequence"/>
</dbReference>
<dbReference type="RefSeq" id="WP_184661630.1">
    <property type="nucleotide sequence ID" value="NZ_CP031518.1"/>
</dbReference>
<comment type="caution">
    <text evidence="1">The sequence shown here is derived from an EMBL/GenBank/DDBJ whole genome shotgun (WGS) entry which is preliminary data.</text>
</comment>
<name>A0A7W8LNA8_9SPIR</name>